<gene>
    <name evidence="1" type="ORF">J4E96_18250</name>
</gene>
<name>A0A8A4ZCQ5_9MICO</name>
<dbReference type="AlphaFoldDB" id="A0A8A4ZCQ5"/>
<keyword evidence="2" id="KW-1185">Reference proteome</keyword>
<sequence length="317" mass="33182">MTSLSGLLLAGYAMAPSDPEDEAEFFAGVAELGVGGLEYALPVEGTPSLEPSWVTRNVRPDWDLLVTLVPTLMARLGKEPGYGLGSTDEGCRAKALADIGRARDLAVRLADEHGRRRVVAIEVHSAPGPRGGSREAFAKSLDEILTWDLAGAELLVEHCDAYLPGQSVAKGFWKLEDELAAVQAVGVAPEVLGMSVNWGRSVIEGRDIALAVEHTKAVAEAGLLRALVFSGASGAETAWAPAWADTHIWPRGDDPALALASDSLLGPAEMLDTLRVAGDVPRVGLKIAMRPADASVATRLAVAKAALTEIAVAQASL</sequence>
<dbReference type="SUPFAM" id="SSF51658">
    <property type="entry name" value="Xylose isomerase-like"/>
    <property type="match status" value="1"/>
</dbReference>
<dbReference type="InterPro" id="IPR036237">
    <property type="entry name" value="Xyl_isomerase-like_sf"/>
</dbReference>
<accession>A0A8A4ZCQ5</accession>
<dbReference type="KEGG" id="psic:J4E96_18250"/>
<dbReference type="InterPro" id="IPR032344">
    <property type="entry name" value="DUF4862"/>
</dbReference>
<proteinExistence type="predicted"/>
<dbReference type="RefSeq" id="WP_227423466.1">
    <property type="nucleotide sequence ID" value="NZ_CP071868.1"/>
</dbReference>
<dbReference type="Pfam" id="PF16154">
    <property type="entry name" value="DUF4862"/>
    <property type="match status" value="1"/>
</dbReference>
<organism evidence="1 2">
    <name type="scientific">Pengzhenrongella sicca</name>
    <dbReference type="NCBI Taxonomy" id="2819238"/>
    <lineage>
        <taxon>Bacteria</taxon>
        <taxon>Bacillati</taxon>
        <taxon>Actinomycetota</taxon>
        <taxon>Actinomycetes</taxon>
        <taxon>Micrococcales</taxon>
        <taxon>Pengzhenrongella</taxon>
    </lineage>
</organism>
<dbReference type="EMBL" id="CP071868">
    <property type="protein sequence ID" value="QTE29201.1"/>
    <property type="molecule type" value="Genomic_DNA"/>
</dbReference>
<protein>
    <submittedName>
        <fullName evidence="1">DUF4862 family protein</fullName>
    </submittedName>
</protein>
<evidence type="ECO:0000313" key="2">
    <source>
        <dbReference type="Proteomes" id="UP000663937"/>
    </source>
</evidence>
<evidence type="ECO:0000313" key="1">
    <source>
        <dbReference type="EMBL" id="QTE29201.1"/>
    </source>
</evidence>
<dbReference type="Proteomes" id="UP000663937">
    <property type="component" value="Chromosome"/>
</dbReference>
<reference evidence="1" key="1">
    <citation type="submission" date="2021-03" db="EMBL/GenBank/DDBJ databases">
        <title>Pengzhenrongella sicca gen. nov., sp. nov., a new member of suborder Micrococcineae isolated from High-Arctic tundra soil.</title>
        <authorList>
            <person name="Peng F."/>
        </authorList>
    </citation>
    <scope>NUCLEOTIDE SEQUENCE</scope>
    <source>
        <strain evidence="1">LRZ-2</strain>
    </source>
</reference>